<evidence type="ECO:0000259" key="3">
    <source>
        <dbReference type="Pfam" id="PF00185"/>
    </source>
</evidence>
<evidence type="ECO:0000256" key="1">
    <source>
        <dbReference type="ARBA" id="ARBA00022679"/>
    </source>
</evidence>
<gene>
    <name evidence="5" type="ORF">XE03_1614</name>
</gene>
<dbReference type="GO" id="GO:0019240">
    <property type="term" value="P:citrulline biosynthetic process"/>
    <property type="evidence" value="ECO:0007669"/>
    <property type="project" value="TreeGrafter"/>
</dbReference>
<dbReference type="PANTHER" id="PTHR45753:SF3">
    <property type="entry name" value="ORNITHINE TRANSCARBAMYLASE, MITOCHONDRIAL"/>
    <property type="match status" value="1"/>
</dbReference>
<comment type="caution">
    <text evidence="5">The sequence shown here is derived from an EMBL/GenBank/DDBJ whole genome shotgun (WGS) entry which is preliminary data.</text>
</comment>
<evidence type="ECO:0000259" key="4">
    <source>
        <dbReference type="Pfam" id="PF02729"/>
    </source>
</evidence>
<evidence type="ECO:0000313" key="6">
    <source>
        <dbReference type="Proteomes" id="UP000053467"/>
    </source>
</evidence>
<dbReference type="GO" id="GO:0016597">
    <property type="term" value="F:amino acid binding"/>
    <property type="evidence" value="ECO:0007669"/>
    <property type="project" value="InterPro"/>
</dbReference>
<dbReference type="PRINTS" id="PR00100">
    <property type="entry name" value="AOTCASE"/>
</dbReference>
<reference evidence="6" key="1">
    <citation type="journal article" date="2015" name="MBio">
        <title>Genome-Resolved Metagenomic Analysis Reveals Roles for Candidate Phyla and Other Microbial Community Members in Biogeochemical Transformations in Oil Reservoirs.</title>
        <authorList>
            <person name="Hu P."/>
            <person name="Tom L."/>
            <person name="Singh A."/>
            <person name="Thomas B.C."/>
            <person name="Baker B.J."/>
            <person name="Piceno Y.M."/>
            <person name="Andersen G.L."/>
            <person name="Banfield J.F."/>
        </authorList>
    </citation>
    <scope>NUCLEOTIDE SEQUENCE [LARGE SCALE GENOMIC DNA]</scope>
</reference>
<dbReference type="Pfam" id="PF02729">
    <property type="entry name" value="OTCace_N"/>
    <property type="match status" value="1"/>
</dbReference>
<protein>
    <submittedName>
        <fullName evidence="5">Ornithine carbamoyltransferase</fullName>
    </submittedName>
</protein>
<dbReference type="GO" id="GO:0004585">
    <property type="term" value="F:ornithine carbamoyltransferase activity"/>
    <property type="evidence" value="ECO:0007669"/>
    <property type="project" value="TreeGrafter"/>
</dbReference>
<accession>A0A101I0N4</accession>
<dbReference type="PANTHER" id="PTHR45753">
    <property type="entry name" value="ORNITHINE CARBAMOYLTRANSFERASE, MITOCHONDRIAL"/>
    <property type="match status" value="1"/>
</dbReference>
<dbReference type="PATRIC" id="fig|1635277.3.peg.978"/>
<dbReference type="InterPro" id="IPR036901">
    <property type="entry name" value="Asp/Orn_carbamoylTrfase_sf"/>
</dbReference>
<dbReference type="InterPro" id="IPR006130">
    <property type="entry name" value="Asp/Orn_carbamoylTrfase"/>
</dbReference>
<comment type="similarity">
    <text evidence="2">Belongs to the aspartate/ornithine carbamoyltransferase superfamily.</text>
</comment>
<keyword evidence="1 2" id="KW-0808">Transferase</keyword>
<dbReference type="Pfam" id="PF00185">
    <property type="entry name" value="OTCace"/>
    <property type="match status" value="1"/>
</dbReference>
<feature type="domain" description="Aspartate/ornithine carbamoyltransferase Asp/Orn-binding" evidence="3">
    <location>
        <begin position="179"/>
        <end position="323"/>
    </location>
</feature>
<evidence type="ECO:0000256" key="2">
    <source>
        <dbReference type="RuleBase" id="RU003634"/>
    </source>
</evidence>
<dbReference type="PRINTS" id="PR00101">
    <property type="entry name" value="ATCASE"/>
</dbReference>
<sequence>MYSNLKNKSLLCTQDWTVEEIEQLLSIAERLKQDRRLGIPQYDILRGKTFFMLFFEESTRTRNAFEAGITQLGGHAHYLTPSGTQIEHGETAKETSNVLSRYGEGIGIRKTFGRGTEYMREIAKYSSIPVINMQCDEYHPTQALADLLTIKEKFNHDLKGKKFVVSWTYGPNYIRPLSMPQSLILLMPRFGMNVTLAHPKEFYLRPEIVEQAKENAKKAGIKFEILHDMEEAFQDADIVYPKSWGPIMYTEDEKEGLALIDKYPEWVVTQEKMNLTKEHSIYMHCMPADRDIEVTSEVLDGPHSVIIDEAENRLHINKAIMAATMAS</sequence>
<dbReference type="InterPro" id="IPR006131">
    <property type="entry name" value="Asp_carbamoyltransf_Asp/Orn-bd"/>
</dbReference>
<dbReference type="GO" id="GO:0042450">
    <property type="term" value="P:L-arginine biosynthetic process via ornithine"/>
    <property type="evidence" value="ECO:0007669"/>
    <property type="project" value="TreeGrafter"/>
</dbReference>
<dbReference type="PROSITE" id="PS00097">
    <property type="entry name" value="CARBAMOYLTRANSFERASE"/>
    <property type="match status" value="1"/>
</dbReference>
<dbReference type="Proteomes" id="UP000053467">
    <property type="component" value="Unassembled WGS sequence"/>
</dbReference>
<feature type="domain" description="Aspartate/ornithine carbamoyltransferase carbamoyl-P binding" evidence="4">
    <location>
        <begin position="8"/>
        <end position="152"/>
    </location>
</feature>
<dbReference type="InterPro" id="IPR006132">
    <property type="entry name" value="Asp/Orn_carbamoyltranf_P-bd"/>
</dbReference>
<organism evidence="5 6">
    <name type="scientific">candidate division TA06 bacterium 34_109</name>
    <dbReference type="NCBI Taxonomy" id="1635277"/>
    <lineage>
        <taxon>Bacteria</taxon>
        <taxon>Bacteria division TA06</taxon>
    </lineage>
</organism>
<evidence type="ECO:0000313" key="5">
    <source>
        <dbReference type="EMBL" id="KUK86299.1"/>
    </source>
</evidence>
<dbReference type="SUPFAM" id="SSF53671">
    <property type="entry name" value="Aspartate/ornithine carbamoyltransferase"/>
    <property type="match status" value="1"/>
</dbReference>
<dbReference type="EMBL" id="LGGX01000023">
    <property type="protein sequence ID" value="KUK86299.1"/>
    <property type="molecule type" value="Genomic_DNA"/>
</dbReference>
<dbReference type="AlphaFoldDB" id="A0A101I0N4"/>
<name>A0A101I0N4_UNCT6</name>
<proteinExistence type="inferred from homology"/>
<dbReference type="Gene3D" id="3.40.50.1370">
    <property type="entry name" value="Aspartate/ornithine carbamoyltransferase"/>
    <property type="match status" value="2"/>
</dbReference>